<evidence type="ECO:0000313" key="4">
    <source>
        <dbReference type="EMBL" id="KAH0517581.1"/>
    </source>
</evidence>
<dbReference type="Proteomes" id="UP000710432">
    <property type="component" value="Unassembled WGS sequence"/>
</dbReference>
<comment type="caution">
    <text evidence="4">The sequence shown here is derived from an EMBL/GenBank/DDBJ whole genome shotgun (WGS) entry which is preliminary data.</text>
</comment>
<feature type="domain" description="LIM interaction" evidence="3">
    <location>
        <begin position="1"/>
        <end position="30"/>
    </location>
</feature>
<comment type="similarity">
    <text evidence="1">Belongs to the LDB family.</text>
</comment>
<dbReference type="InterPro" id="IPR041363">
    <property type="entry name" value="LID"/>
</dbReference>
<dbReference type="AlphaFoldDB" id="A0A8J6L0E5"/>
<evidence type="ECO:0000313" key="5">
    <source>
        <dbReference type="Proteomes" id="UP000710432"/>
    </source>
</evidence>
<proteinExistence type="inferred from homology"/>
<evidence type="ECO:0000256" key="1">
    <source>
        <dbReference type="PROSITE-ProRule" id="PRU01302"/>
    </source>
</evidence>
<sequence length="66" mass="7222">MGVDFGDEDKRLITRLENTQLEAAKGIDNKDNFNNSPELGANSPWNSKPPSSQESKSENPTSQASQ</sequence>
<dbReference type="PROSITE" id="PS51957">
    <property type="entry name" value="LID"/>
    <property type="match status" value="1"/>
</dbReference>
<evidence type="ECO:0000256" key="2">
    <source>
        <dbReference type="SAM" id="MobiDB-lite"/>
    </source>
</evidence>
<dbReference type="EMBL" id="JAATJU010015726">
    <property type="protein sequence ID" value="KAH0517581.1"/>
    <property type="molecule type" value="Genomic_DNA"/>
</dbReference>
<protein>
    <submittedName>
        <fullName evidence="4">LIM domain-binding protein 1</fullName>
    </submittedName>
</protein>
<accession>A0A8J6L0E5</accession>
<gene>
    <name evidence="4" type="ORF">LTLLF_120090</name>
</gene>
<organism evidence="4 5">
    <name type="scientific">Microtus ochrogaster</name>
    <name type="common">Prairie vole</name>
    <dbReference type="NCBI Taxonomy" id="79684"/>
    <lineage>
        <taxon>Eukaryota</taxon>
        <taxon>Metazoa</taxon>
        <taxon>Chordata</taxon>
        <taxon>Craniata</taxon>
        <taxon>Vertebrata</taxon>
        <taxon>Euteleostomi</taxon>
        <taxon>Mammalia</taxon>
        <taxon>Eutheria</taxon>
        <taxon>Euarchontoglires</taxon>
        <taxon>Glires</taxon>
        <taxon>Rodentia</taxon>
        <taxon>Myomorpha</taxon>
        <taxon>Muroidea</taxon>
        <taxon>Cricetidae</taxon>
        <taxon>Arvicolinae</taxon>
        <taxon>Microtus</taxon>
    </lineage>
</organism>
<feature type="region of interest" description="Disordered" evidence="2">
    <location>
        <begin position="23"/>
        <end position="66"/>
    </location>
</feature>
<evidence type="ECO:0000259" key="3">
    <source>
        <dbReference type="PROSITE" id="PS51957"/>
    </source>
</evidence>
<reference evidence="4" key="1">
    <citation type="submission" date="2020-03" db="EMBL/GenBank/DDBJ databases">
        <title>Studies in the Genomics of Life Span.</title>
        <authorList>
            <person name="Glass D."/>
        </authorList>
    </citation>
    <scope>NUCLEOTIDE SEQUENCE</scope>
    <source>
        <strain evidence="4">LTLLF</strain>
        <tissue evidence="4">Muscle</tissue>
    </source>
</reference>
<name>A0A8J6L0E5_MICOH</name>
<dbReference type="GO" id="GO:0030274">
    <property type="term" value="F:LIM domain binding"/>
    <property type="evidence" value="ECO:0007669"/>
    <property type="project" value="UniProtKB-UniRule"/>
</dbReference>